<evidence type="ECO:0000313" key="2">
    <source>
        <dbReference type="Proteomes" id="UP001424532"/>
    </source>
</evidence>
<name>A0ABV0DNI9_9PSED</name>
<protein>
    <recommendedName>
        <fullName evidence="3">Rubredoxin-like domain-containing protein</fullName>
    </recommendedName>
</protein>
<accession>A0ABV0DNI9</accession>
<dbReference type="Proteomes" id="UP001424532">
    <property type="component" value="Unassembled WGS sequence"/>
</dbReference>
<organism evidence="1 2">
    <name type="scientific">Pseudomonas sichuanensis</name>
    <dbReference type="NCBI Taxonomy" id="2213015"/>
    <lineage>
        <taxon>Bacteria</taxon>
        <taxon>Pseudomonadati</taxon>
        <taxon>Pseudomonadota</taxon>
        <taxon>Gammaproteobacteria</taxon>
        <taxon>Pseudomonadales</taxon>
        <taxon>Pseudomonadaceae</taxon>
        <taxon>Pseudomonas</taxon>
    </lineage>
</organism>
<keyword evidence="2" id="KW-1185">Reference proteome</keyword>
<reference evidence="1 2" key="1">
    <citation type="submission" date="2024-05" db="EMBL/GenBank/DDBJ databases">
        <title>Sequence of Lycoming College course isolates.</title>
        <authorList>
            <person name="Reigle C.A."/>
            <person name="Newman J.D."/>
        </authorList>
    </citation>
    <scope>NUCLEOTIDE SEQUENCE [LARGE SCALE GENOMIC DNA]</scope>
    <source>
        <strain evidence="1 2">CAR-09</strain>
    </source>
</reference>
<sequence length="68" mass="7364">MQKAAVPYGSDVSSGTYACCDCGYEYSNTSKTSLPPCPKLEELPHSLHAWRILSGRGDAVDDPYPNGR</sequence>
<gene>
    <name evidence="1" type="ORF">ABFE88_20280</name>
</gene>
<dbReference type="RefSeq" id="WP_347151122.1">
    <property type="nucleotide sequence ID" value="NZ_JBDLYL010000025.1"/>
</dbReference>
<proteinExistence type="predicted"/>
<dbReference type="EMBL" id="JBDLYL010000025">
    <property type="protein sequence ID" value="MEN8641991.1"/>
    <property type="molecule type" value="Genomic_DNA"/>
</dbReference>
<evidence type="ECO:0008006" key="3">
    <source>
        <dbReference type="Google" id="ProtNLM"/>
    </source>
</evidence>
<evidence type="ECO:0000313" key="1">
    <source>
        <dbReference type="EMBL" id="MEN8641991.1"/>
    </source>
</evidence>
<comment type="caution">
    <text evidence="1">The sequence shown here is derived from an EMBL/GenBank/DDBJ whole genome shotgun (WGS) entry which is preliminary data.</text>
</comment>